<proteinExistence type="predicted"/>
<gene>
    <name evidence="1" type="ORF">BD626DRAFT_498025</name>
</gene>
<comment type="caution">
    <text evidence="1">The sequence shown here is derived from an EMBL/GenBank/DDBJ whole genome shotgun (WGS) entry which is preliminary data.</text>
</comment>
<protein>
    <submittedName>
        <fullName evidence="1">Uncharacterized protein</fullName>
    </submittedName>
</protein>
<evidence type="ECO:0000313" key="1">
    <source>
        <dbReference type="EMBL" id="TRM62642.1"/>
    </source>
</evidence>
<keyword evidence="2" id="KW-1185">Reference proteome</keyword>
<evidence type="ECO:0000313" key="2">
    <source>
        <dbReference type="Proteomes" id="UP000320762"/>
    </source>
</evidence>
<sequence>MPRPNSARGDTRAACLRVGASLTGQTLESGRVHDSHRSRLSTVAPLRIWFAVHISTADYGLVAW</sequence>
<name>A0A550CCV1_9AGAR</name>
<dbReference type="EMBL" id="VDMD01000012">
    <property type="protein sequence ID" value="TRM62642.1"/>
    <property type="molecule type" value="Genomic_DNA"/>
</dbReference>
<reference evidence="1 2" key="1">
    <citation type="journal article" date="2019" name="New Phytol.">
        <title>Comparative genomics reveals unique wood-decay strategies and fruiting body development in the Schizophyllaceae.</title>
        <authorList>
            <person name="Almasi E."/>
            <person name="Sahu N."/>
            <person name="Krizsan K."/>
            <person name="Balint B."/>
            <person name="Kovacs G.M."/>
            <person name="Kiss B."/>
            <person name="Cseklye J."/>
            <person name="Drula E."/>
            <person name="Henrissat B."/>
            <person name="Nagy I."/>
            <person name="Chovatia M."/>
            <person name="Adam C."/>
            <person name="LaButti K."/>
            <person name="Lipzen A."/>
            <person name="Riley R."/>
            <person name="Grigoriev I.V."/>
            <person name="Nagy L.G."/>
        </authorList>
    </citation>
    <scope>NUCLEOTIDE SEQUENCE [LARGE SCALE GENOMIC DNA]</scope>
    <source>
        <strain evidence="1 2">NL-1724</strain>
    </source>
</reference>
<accession>A0A550CCV1</accession>
<organism evidence="1 2">
    <name type="scientific">Schizophyllum amplum</name>
    <dbReference type="NCBI Taxonomy" id="97359"/>
    <lineage>
        <taxon>Eukaryota</taxon>
        <taxon>Fungi</taxon>
        <taxon>Dikarya</taxon>
        <taxon>Basidiomycota</taxon>
        <taxon>Agaricomycotina</taxon>
        <taxon>Agaricomycetes</taxon>
        <taxon>Agaricomycetidae</taxon>
        <taxon>Agaricales</taxon>
        <taxon>Schizophyllaceae</taxon>
        <taxon>Schizophyllum</taxon>
    </lineage>
</organism>
<dbReference type="Proteomes" id="UP000320762">
    <property type="component" value="Unassembled WGS sequence"/>
</dbReference>
<dbReference type="AlphaFoldDB" id="A0A550CCV1"/>